<keyword evidence="2" id="KW-1185">Reference proteome</keyword>
<dbReference type="EMBL" id="CAXAMM010042769">
    <property type="protein sequence ID" value="CAK9106591.1"/>
    <property type="molecule type" value="Genomic_DNA"/>
</dbReference>
<name>A0ABP0S2M5_9DINO</name>
<accession>A0ABP0S2M5</accession>
<feature type="non-terminal residue" evidence="1">
    <location>
        <position position="1"/>
    </location>
</feature>
<sequence>LLRVSQGRLRLADFPRPESCHRKSWQPFCPKDRSGTDGLSAFGPTCQAQFGRRLSRGHPRHVRGRIRASLSQKSSSNLARWLNYMGGALCYVAREYAGRVKIILRSWRIANNLKDPDEPWADWRP</sequence>
<dbReference type="Proteomes" id="UP001642464">
    <property type="component" value="Unassembled WGS sequence"/>
</dbReference>
<protein>
    <submittedName>
        <fullName evidence="1">Uncharacterized protein</fullName>
    </submittedName>
</protein>
<comment type="caution">
    <text evidence="1">The sequence shown here is derived from an EMBL/GenBank/DDBJ whole genome shotgun (WGS) entry which is preliminary data.</text>
</comment>
<feature type="non-terminal residue" evidence="1">
    <location>
        <position position="125"/>
    </location>
</feature>
<reference evidence="1 2" key="1">
    <citation type="submission" date="2024-02" db="EMBL/GenBank/DDBJ databases">
        <authorList>
            <person name="Chen Y."/>
            <person name="Shah S."/>
            <person name="Dougan E. K."/>
            <person name="Thang M."/>
            <person name="Chan C."/>
        </authorList>
    </citation>
    <scope>NUCLEOTIDE SEQUENCE [LARGE SCALE GENOMIC DNA]</scope>
</reference>
<proteinExistence type="predicted"/>
<evidence type="ECO:0000313" key="2">
    <source>
        <dbReference type="Proteomes" id="UP001642464"/>
    </source>
</evidence>
<evidence type="ECO:0000313" key="1">
    <source>
        <dbReference type="EMBL" id="CAK9106591.1"/>
    </source>
</evidence>
<organism evidence="1 2">
    <name type="scientific">Durusdinium trenchii</name>
    <dbReference type="NCBI Taxonomy" id="1381693"/>
    <lineage>
        <taxon>Eukaryota</taxon>
        <taxon>Sar</taxon>
        <taxon>Alveolata</taxon>
        <taxon>Dinophyceae</taxon>
        <taxon>Suessiales</taxon>
        <taxon>Symbiodiniaceae</taxon>
        <taxon>Durusdinium</taxon>
    </lineage>
</organism>
<gene>
    <name evidence="1" type="ORF">SCF082_LOCUS49646</name>
</gene>